<keyword evidence="5" id="KW-1185">Reference proteome</keyword>
<dbReference type="InterPro" id="IPR016208">
    <property type="entry name" value="Ald_Oxase/xanthine_DH-like"/>
</dbReference>
<dbReference type="RefSeq" id="WP_161479763.1">
    <property type="nucleotide sequence ID" value="NZ_WXEW01000003.1"/>
</dbReference>
<dbReference type="InterPro" id="IPR037165">
    <property type="entry name" value="AldOxase/xan_DH_Mopterin-bd_sf"/>
</dbReference>
<dbReference type="EMBL" id="WXEW01000003">
    <property type="protein sequence ID" value="NAS22379.1"/>
    <property type="molecule type" value="Genomic_DNA"/>
</dbReference>
<dbReference type="Gene3D" id="3.30.365.10">
    <property type="entry name" value="Aldehyde oxidase/xanthine dehydrogenase, molybdopterin binding domain"/>
    <property type="match status" value="4"/>
</dbReference>
<proteinExistence type="predicted"/>
<dbReference type="InterPro" id="IPR046867">
    <property type="entry name" value="AldOxase/xan_DH_MoCoBD2"/>
</dbReference>
<dbReference type="InterPro" id="IPR000674">
    <property type="entry name" value="Ald_Oxase/Xan_DH_a/b"/>
</dbReference>
<evidence type="ECO:0000256" key="1">
    <source>
        <dbReference type="ARBA" id="ARBA00022505"/>
    </source>
</evidence>
<dbReference type="SUPFAM" id="SSF56003">
    <property type="entry name" value="Molybdenum cofactor-binding domain"/>
    <property type="match status" value="1"/>
</dbReference>
<dbReference type="Gene3D" id="3.90.1170.50">
    <property type="entry name" value="Aldehyde oxidase/xanthine dehydrogenase, a/b hammerhead"/>
    <property type="match status" value="1"/>
</dbReference>
<dbReference type="PANTHER" id="PTHR11908:SF132">
    <property type="entry name" value="ALDEHYDE OXIDASE 1-RELATED"/>
    <property type="match status" value="1"/>
</dbReference>
<dbReference type="PANTHER" id="PTHR11908">
    <property type="entry name" value="XANTHINE DEHYDROGENASE"/>
    <property type="match status" value="1"/>
</dbReference>
<evidence type="ECO:0000313" key="4">
    <source>
        <dbReference type="EMBL" id="NAS22379.1"/>
    </source>
</evidence>
<evidence type="ECO:0000313" key="5">
    <source>
        <dbReference type="Proteomes" id="UP000479526"/>
    </source>
</evidence>
<reference evidence="4 5" key="1">
    <citation type="submission" date="2020-01" db="EMBL/GenBank/DDBJ databases">
        <title>Herbidospora sp. NEAU-GS84 nov., a novel actinomycete isolated from soil.</title>
        <authorList>
            <person name="Han L."/>
        </authorList>
    </citation>
    <scope>NUCLEOTIDE SEQUENCE [LARGE SCALE GENOMIC DNA]</scope>
    <source>
        <strain evidence="4 5">NEAU-GS84</strain>
    </source>
</reference>
<accession>A0A7C9JTG0</accession>
<keyword evidence="2" id="KW-0560">Oxidoreductase</keyword>
<organism evidence="4 5">
    <name type="scientific">Herbidospora solisilvae</name>
    <dbReference type="NCBI Taxonomy" id="2696284"/>
    <lineage>
        <taxon>Bacteria</taxon>
        <taxon>Bacillati</taxon>
        <taxon>Actinomycetota</taxon>
        <taxon>Actinomycetes</taxon>
        <taxon>Streptosporangiales</taxon>
        <taxon>Streptosporangiaceae</taxon>
        <taxon>Herbidospora</taxon>
    </lineage>
</organism>
<evidence type="ECO:0000259" key="3">
    <source>
        <dbReference type="SMART" id="SM01008"/>
    </source>
</evidence>
<keyword evidence="1" id="KW-0500">Molybdenum</keyword>
<comment type="caution">
    <text evidence="4">The sequence shown here is derived from an EMBL/GenBank/DDBJ whole genome shotgun (WGS) entry which is preliminary data.</text>
</comment>
<dbReference type="SUPFAM" id="SSF54665">
    <property type="entry name" value="CO dehydrogenase molybdoprotein N-domain-like"/>
    <property type="match status" value="1"/>
</dbReference>
<dbReference type="Pfam" id="PF02738">
    <property type="entry name" value="MoCoBD_1"/>
    <property type="match status" value="1"/>
</dbReference>
<sequence>MTTIQQPRILGAGVNRVDGPLKVTGQARYPNDFNLPGMAYAAVVRSTIPSGRIRRMDTTAAEKSPGVLEVITHENADHLGEAPPSFVKNPQPPLQDDVIRFYGQYIAVVVADTQQNATAAARRIEVEYDRHEALLDPHDPRAERIKDPWGEDTAWGDVRTALNRAPVMIDQTYTTSENTNNPLGLFTTVASWDGDTLTLHDSNQWPNMIQQVVAAMFGVPRDAVRVLTPFVGGGFGAGLRCWSHIPLAVMAARHVGRPVKLELTRPEMFTGLGHRTASINWIRLGATRDGRLTAIEHESLTTLPLDGDEYEPCSSVSTWSYASPNVTTRDQQVRLNIPWTNFMRAPGDAQGNFALESAIDELAWEVGLDPLEIRLLNYAEVDPKTGRPWSSNALRQCLEVGARRFGWSERNPEIRSMRDGHELVGYGVAGVSFFWYQQPCSARVIVKGDGSAYVRSAVTDIGTGTYTIMAQLAAGLLGLEVDQVEMQLGDSSMPVGTAAGGSGLTAALGSAVHDACGRLIQKFVDLAGTDPFSPLANVPFEDIEVSEGRLFRKGEPTRGESLARILAVHGLTELSADGNSTPNSPEQLGMTPAGARGARFVEVRVDEDLGRIRVARIVTVNDGGRILNEKLARSQILGGTVGGVGMALFEETVTDKDTGRIANATFGDYLIPVNADIPDVHIEFVGEPDAFNPIGVKGVGEIGLVGVAPAIANGIFHATGKRIRALPITMDMLMD</sequence>
<evidence type="ECO:0000256" key="2">
    <source>
        <dbReference type="ARBA" id="ARBA00023002"/>
    </source>
</evidence>
<dbReference type="Proteomes" id="UP000479526">
    <property type="component" value="Unassembled WGS sequence"/>
</dbReference>
<dbReference type="GO" id="GO:0005506">
    <property type="term" value="F:iron ion binding"/>
    <property type="evidence" value="ECO:0007669"/>
    <property type="project" value="InterPro"/>
</dbReference>
<feature type="domain" description="Aldehyde oxidase/xanthine dehydrogenase a/b hammerhead" evidence="3">
    <location>
        <begin position="24"/>
        <end position="132"/>
    </location>
</feature>
<dbReference type="GO" id="GO:0016491">
    <property type="term" value="F:oxidoreductase activity"/>
    <property type="evidence" value="ECO:0007669"/>
    <property type="project" value="UniProtKB-KW"/>
</dbReference>
<gene>
    <name evidence="4" type="ORF">GT755_11860</name>
</gene>
<dbReference type="AlphaFoldDB" id="A0A7C9JTG0"/>
<name>A0A7C9JTG0_9ACTN</name>
<dbReference type="InterPro" id="IPR036856">
    <property type="entry name" value="Ald_Oxase/Xan_DH_a/b_sf"/>
</dbReference>
<protein>
    <submittedName>
        <fullName evidence="4">Molybdopterin-dependent oxidoreductase</fullName>
    </submittedName>
</protein>
<dbReference type="Pfam" id="PF20256">
    <property type="entry name" value="MoCoBD_2"/>
    <property type="match status" value="1"/>
</dbReference>
<dbReference type="InterPro" id="IPR008274">
    <property type="entry name" value="AldOxase/xan_DH_MoCoBD1"/>
</dbReference>
<dbReference type="SMART" id="SM01008">
    <property type="entry name" value="Ald_Xan_dh_C"/>
    <property type="match status" value="1"/>
</dbReference>
<dbReference type="Pfam" id="PF01315">
    <property type="entry name" value="Ald_Xan_dh_C"/>
    <property type="match status" value="1"/>
</dbReference>